<organism evidence="2 3">
    <name type="scientific">Protopolystoma xenopodis</name>
    <dbReference type="NCBI Taxonomy" id="117903"/>
    <lineage>
        <taxon>Eukaryota</taxon>
        <taxon>Metazoa</taxon>
        <taxon>Spiralia</taxon>
        <taxon>Lophotrochozoa</taxon>
        <taxon>Platyhelminthes</taxon>
        <taxon>Monogenea</taxon>
        <taxon>Polyopisthocotylea</taxon>
        <taxon>Polystomatidea</taxon>
        <taxon>Polystomatidae</taxon>
        <taxon>Protopolystoma</taxon>
    </lineage>
</organism>
<comment type="caution">
    <text evidence="2">The sequence shown here is derived from an EMBL/GenBank/DDBJ whole genome shotgun (WGS) entry which is preliminary data.</text>
</comment>
<sequence length="118" mass="13124">MFIILYLLLALKPSIDTLTKTWPSPSELVIFGNDLLSFARTWSVANSTAADQIINTGNQLVGPLALDLTESTKIRQNLTTQFQTLMNNRGINAKIMAIIDANDYIKLVSLYALKEVDH</sequence>
<keyword evidence="3" id="KW-1185">Reference proteome</keyword>
<dbReference type="Proteomes" id="UP000784294">
    <property type="component" value="Unassembled WGS sequence"/>
</dbReference>
<keyword evidence="1" id="KW-0732">Signal</keyword>
<gene>
    <name evidence="2" type="ORF">PXEA_LOCUS16847</name>
</gene>
<feature type="chain" id="PRO_5018571857" evidence="1">
    <location>
        <begin position="18"/>
        <end position="118"/>
    </location>
</feature>
<dbReference type="AlphaFoldDB" id="A0A3S5BXQ2"/>
<dbReference type="EMBL" id="CAAALY010061717">
    <property type="protein sequence ID" value="VEL23407.1"/>
    <property type="molecule type" value="Genomic_DNA"/>
</dbReference>
<evidence type="ECO:0000256" key="1">
    <source>
        <dbReference type="SAM" id="SignalP"/>
    </source>
</evidence>
<protein>
    <submittedName>
        <fullName evidence="2">Uncharacterized protein</fullName>
    </submittedName>
</protein>
<evidence type="ECO:0000313" key="2">
    <source>
        <dbReference type="EMBL" id="VEL23407.1"/>
    </source>
</evidence>
<name>A0A3S5BXQ2_9PLAT</name>
<reference evidence="2" key="1">
    <citation type="submission" date="2018-11" db="EMBL/GenBank/DDBJ databases">
        <authorList>
            <consortium name="Pathogen Informatics"/>
        </authorList>
    </citation>
    <scope>NUCLEOTIDE SEQUENCE</scope>
</reference>
<feature type="signal peptide" evidence="1">
    <location>
        <begin position="1"/>
        <end position="17"/>
    </location>
</feature>
<accession>A0A3S5BXQ2</accession>
<evidence type="ECO:0000313" key="3">
    <source>
        <dbReference type="Proteomes" id="UP000784294"/>
    </source>
</evidence>
<proteinExistence type="predicted"/>